<reference evidence="7 8" key="1">
    <citation type="journal article" date="2019" name="Nat. Ecol. Evol.">
        <title>Megaphylogeny resolves global patterns of mushroom evolution.</title>
        <authorList>
            <person name="Varga T."/>
            <person name="Krizsan K."/>
            <person name="Foldi C."/>
            <person name="Dima B."/>
            <person name="Sanchez-Garcia M."/>
            <person name="Sanchez-Ramirez S."/>
            <person name="Szollosi G.J."/>
            <person name="Szarkandi J.G."/>
            <person name="Papp V."/>
            <person name="Albert L."/>
            <person name="Andreopoulos W."/>
            <person name="Angelini C."/>
            <person name="Antonin V."/>
            <person name="Barry K.W."/>
            <person name="Bougher N.L."/>
            <person name="Buchanan P."/>
            <person name="Buyck B."/>
            <person name="Bense V."/>
            <person name="Catcheside P."/>
            <person name="Chovatia M."/>
            <person name="Cooper J."/>
            <person name="Damon W."/>
            <person name="Desjardin D."/>
            <person name="Finy P."/>
            <person name="Geml J."/>
            <person name="Haridas S."/>
            <person name="Hughes K."/>
            <person name="Justo A."/>
            <person name="Karasinski D."/>
            <person name="Kautmanova I."/>
            <person name="Kiss B."/>
            <person name="Kocsube S."/>
            <person name="Kotiranta H."/>
            <person name="LaButti K.M."/>
            <person name="Lechner B.E."/>
            <person name="Liimatainen K."/>
            <person name="Lipzen A."/>
            <person name="Lukacs Z."/>
            <person name="Mihaltcheva S."/>
            <person name="Morgado L.N."/>
            <person name="Niskanen T."/>
            <person name="Noordeloos M.E."/>
            <person name="Ohm R.A."/>
            <person name="Ortiz-Santana B."/>
            <person name="Ovrebo C."/>
            <person name="Racz N."/>
            <person name="Riley R."/>
            <person name="Savchenko A."/>
            <person name="Shiryaev A."/>
            <person name="Soop K."/>
            <person name="Spirin V."/>
            <person name="Szebenyi C."/>
            <person name="Tomsovsky M."/>
            <person name="Tulloss R.E."/>
            <person name="Uehling J."/>
            <person name="Grigoriev I.V."/>
            <person name="Vagvolgyi C."/>
            <person name="Papp T."/>
            <person name="Martin F.M."/>
            <person name="Miettinen O."/>
            <person name="Hibbett D.S."/>
            <person name="Nagy L.G."/>
        </authorList>
    </citation>
    <scope>NUCLEOTIDE SEQUENCE [LARGE SCALE GENOMIC DNA]</scope>
    <source>
        <strain evidence="7 8">CBS 309.79</strain>
    </source>
</reference>
<keyword evidence="2" id="KW-0285">Flavoprotein</keyword>
<dbReference type="Proteomes" id="UP000305067">
    <property type="component" value="Unassembled WGS sequence"/>
</dbReference>
<keyword evidence="8" id="KW-1185">Reference proteome</keyword>
<gene>
    <name evidence="7" type="ORF">BDV98DRAFT_602109</name>
</gene>
<evidence type="ECO:0000313" key="8">
    <source>
        <dbReference type="Proteomes" id="UP000305067"/>
    </source>
</evidence>
<proteinExistence type="inferred from homology"/>
<protein>
    <recommendedName>
        <fullName evidence="6">NADH:flavin oxidoreductase/NADH oxidase N-terminal domain-containing protein</fullName>
    </recommendedName>
</protein>
<evidence type="ECO:0000313" key="7">
    <source>
        <dbReference type="EMBL" id="TFL04683.1"/>
    </source>
</evidence>
<dbReference type="STRING" id="1884261.A0A5C3QRU4"/>
<sequence length="475" mass="51705">MSLVTSSSHEEDLFDSVKLPCSRMLPNRLVKVAMYEHLAPFGGGPPNRRHFSLYSTWAASEWGMVITGNVQVSSSHLSLGRDIVVPDKIDSATMEPFRKLACIVHGADGRTEPNKTLAIVQLSHAGRQSPNIIGGRSLFAQPKAASAVRVGSARDAGFLGEAFHRLLFQTPQEMTPDDIDALVDRFTQGARLAFESGFDGIQLHAAHGYLLAGFLSEQANVRTDDYSATAANSLHLLHRLVGSIRAIVPDTFVIGMKINSSDYIDITAGQDEVKKFQQEQRALGHLKTIWSWGLVDFIEVSGGTYEKPDFMSGNARQAFFSIFSKKAVELFQNPAECPGISAPLILLTGGIRTAAQCHEIVQNKRADLLGFARLATLCPQLPTVLRNTPADQNAPVVMEPDLSSSAAISLLPQIRLIGAGIGTAWYCVALRRLASDYQAGRKDVFLRGAPRRKGDPGFTLGALGGLFMFWVWLCL</sequence>
<keyword evidence="5" id="KW-0812">Transmembrane</keyword>
<keyword evidence="4" id="KW-0560">Oxidoreductase</keyword>
<dbReference type="InterPro" id="IPR051799">
    <property type="entry name" value="NADH_flavin_oxidoreductase"/>
</dbReference>
<dbReference type="GO" id="GO:0010181">
    <property type="term" value="F:FMN binding"/>
    <property type="evidence" value="ECO:0007669"/>
    <property type="project" value="InterPro"/>
</dbReference>
<evidence type="ECO:0000256" key="3">
    <source>
        <dbReference type="ARBA" id="ARBA00022643"/>
    </source>
</evidence>
<dbReference type="Pfam" id="PF00724">
    <property type="entry name" value="Oxidored_FMN"/>
    <property type="match status" value="1"/>
</dbReference>
<dbReference type="GO" id="GO:0016491">
    <property type="term" value="F:oxidoreductase activity"/>
    <property type="evidence" value="ECO:0007669"/>
    <property type="project" value="UniProtKB-KW"/>
</dbReference>
<dbReference type="PANTHER" id="PTHR43656:SF2">
    <property type="entry name" value="BINDING OXIDOREDUCTASE, PUTATIVE (AFU_ORTHOLOGUE AFUA_2G08260)-RELATED"/>
    <property type="match status" value="1"/>
</dbReference>
<organism evidence="7 8">
    <name type="scientific">Pterulicium gracile</name>
    <dbReference type="NCBI Taxonomy" id="1884261"/>
    <lineage>
        <taxon>Eukaryota</taxon>
        <taxon>Fungi</taxon>
        <taxon>Dikarya</taxon>
        <taxon>Basidiomycota</taxon>
        <taxon>Agaricomycotina</taxon>
        <taxon>Agaricomycetes</taxon>
        <taxon>Agaricomycetidae</taxon>
        <taxon>Agaricales</taxon>
        <taxon>Pleurotineae</taxon>
        <taxon>Pterulaceae</taxon>
        <taxon>Pterulicium</taxon>
    </lineage>
</organism>
<comment type="similarity">
    <text evidence="1">Belongs to the NADH:flavin oxidoreductase/NADH oxidase family.</text>
</comment>
<name>A0A5C3QRU4_9AGAR</name>
<feature type="domain" description="NADH:flavin oxidoreductase/NADH oxidase N-terminal" evidence="6">
    <location>
        <begin position="13"/>
        <end position="383"/>
    </location>
</feature>
<dbReference type="Gene3D" id="3.20.20.70">
    <property type="entry name" value="Aldolase class I"/>
    <property type="match status" value="1"/>
</dbReference>
<keyword evidence="3" id="KW-0288">FMN</keyword>
<keyword evidence="5" id="KW-0472">Membrane</keyword>
<dbReference type="InterPro" id="IPR001155">
    <property type="entry name" value="OxRdtase_FMN_N"/>
</dbReference>
<evidence type="ECO:0000256" key="1">
    <source>
        <dbReference type="ARBA" id="ARBA00005979"/>
    </source>
</evidence>
<evidence type="ECO:0000256" key="5">
    <source>
        <dbReference type="SAM" id="Phobius"/>
    </source>
</evidence>
<evidence type="ECO:0000256" key="2">
    <source>
        <dbReference type="ARBA" id="ARBA00022630"/>
    </source>
</evidence>
<dbReference type="SUPFAM" id="SSF51395">
    <property type="entry name" value="FMN-linked oxidoreductases"/>
    <property type="match status" value="1"/>
</dbReference>
<evidence type="ECO:0000256" key="4">
    <source>
        <dbReference type="ARBA" id="ARBA00023002"/>
    </source>
</evidence>
<dbReference type="OrthoDB" id="1663137at2759"/>
<dbReference type="EMBL" id="ML178818">
    <property type="protein sequence ID" value="TFL04683.1"/>
    <property type="molecule type" value="Genomic_DNA"/>
</dbReference>
<accession>A0A5C3QRU4</accession>
<dbReference type="AlphaFoldDB" id="A0A5C3QRU4"/>
<dbReference type="PANTHER" id="PTHR43656">
    <property type="entry name" value="BINDING OXIDOREDUCTASE, PUTATIVE (AFU_ORTHOLOGUE AFUA_2G08260)-RELATED"/>
    <property type="match status" value="1"/>
</dbReference>
<feature type="transmembrane region" description="Helical" evidence="5">
    <location>
        <begin position="455"/>
        <end position="473"/>
    </location>
</feature>
<evidence type="ECO:0000259" key="6">
    <source>
        <dbReference type="Pfam" id="PF00724"/>
    </source>
</evidence>
<keyword evidence="5" id="KW-1133">Transmembrane helix</keyword>
<dbReference type="InterPro" id="IPR013785">
    <property type="entry name" value="Aldolase_TIM"/>
</dbReference>